<dbReference type="OrthoDB" id="165at10239"/>
<dbReference type="GO" id="GO:0003887">
    <property type="term" value="F:DNA-directed DNA polymerase activity"/>
    <property type="evidence" value="ECO:0007669"/>
    <property type="project" value="UniProtKB-KW"/>
</dbReference>
<evidence type="ECO:0000256" key="10">
    <source>
        <dbReference type="ARBA" id="ARBA00049244"/>
    </source>
</evidence>
<dbReference type="PRINTS" id="PR00106">
    <property type="entry name" value="DNAPOLB"/>
</dbReference>
<dbReference type="Proteomes" id="UP000214863">
    <property type="component" value="Segment"/>
</dbReference>
<evidence type="ECO:0000256" key="8">
    <source>
        <dbReference type="ARBA" id="ARBA00023109"/>
    </source>
</evidence>
<dbReference type="Gene3D" id="3.30.342.10">
    <property type="entry name" value="DNA Polymerase, chain B, domain 1"/>
    <property type="match status" value="1"/>
</dbReference>
<keyword evidence="6 11" id="KW-0235">DNA replication</keyword>
<dbReference type="GO" id="GO:0006297">
    <property type="term" value="P:nucleotide-excision repair, DNA gap filling"/>
    <property type="evidence" value="ECO:0007669"/>
    <property type="project" value="TreeGrafter"/>
</dbReference>
<evidence type="ECO:0000256" key="6">
    <source>
        <dbReference type="ARBA" id="ARBA00022705"/>
    </source>
</evidence>
<dbReference type="InterPro" id="IPR042087">
    <property type="entry name" value="DNA_pol_B_thumb"/>
</dbReference>
<dbReference type="FunFam" id="3.30.420.10:FF:000004">
    <property type="entry name" value="DNA polymerase"/>
    <property type="match status" value="1"/>
</dbReference>
<accession>A0A1Z1NE06</accession>
<dbReference type="EC" id="2.7.7.7" evidence="11"/>
<dbReference type="EMBL" id="KY965444">
    <property type="protein sequence ID" value="ARW78076.1"/>
    <property type="molecule type" value="Genomic_DNA"/>
</dbReference>
<feature type="domain" description="DNA-directed DNA polymerase family B multifunctional" evidence="12">
    <location>
        <begin position="523"/>
        <end position="987"/>
    </location>
</feature>
<gene>
    <name evidence="14" type="primary">ORF9</name>
</gene>
<feature type="domain" description="DNA-directed DNA polymerase family B exonuclease" evidence="13">
    <location>
        <begin position="224"/>
        <end position="457"/>
    </location>
</feature>
<keyword evidence="9 11" id="KW-0238">DNA-binding</keyword>
<dbReference type="GO" id="GO:0039686">
    <property type="term" value="P:bidirectional double-stranded viral DNA replication"/>
    <property type="evidence" value="ECO:0007669"/>
    <property type="project" value="UniProtKB-ARBA"/>
</dbReference>
<evidence type="ECO:0000259" key="13">
    <source>
        <dbReference type="Pfam" id="PF03104"/>
    </source>
</evidence>
<comment type="subcellular location">
    <subcellularLocation>
        <location evidence="1">Host nucleus</location>
    </subcellularLocation>
</comment>
<dbReference type="GeneID" id="33194226"/>
<dbReference type="InterPro" id="IPR043502">
    <property type="entry name" value="DNA/RNA_pol_sf"/>
</dbReference>
<keyword evidence="8" id="KW-1194">Viral DNA replication</keyword>
<dbReference type="InterPro" id="IPR006172">
    <property type="entry name" value="DNA-dir_DNA_pol_B"/>
</dbReference>
<dbReference type="SMART" id="SM00486">
    <property type="entry name" value="POLBc"/>
    <property type="match status" value="1"/>
</dbReference>
<dbReference type="Gene3D" id="1.10.287.690">
    <property type="entry name" value="Helix hairpin bin"/>
    <property type="match status" value="1"/>
</dbReference>
<dbReference type="KEGG" id="vg:33194226"/>
<dbReference type="GO" id="GO:0008296">
    <property type="term" value="F:3'-5'-DNA exonuclease activity"/>
    <property type="evidence" value="ECO:0007669"/>
    <property type="project" value="TreeGrafter"/>
</dbReference>
<evidence type="ECO:0000256" key="5">
    <source>
        <dbReference type="ARBA" id="ARBA00022695"/>
    </source>
</evidence>
<evidence type="ECO:0000256" key="3">
    <source>
        <dbReference type="ARBA" id="ARBA00022562"/>
    </source>
</evidence>
<dbReference type="InterPro" id="IPR006133">
    <property type="entry name" value="DNA-dir_DNA_pol_B_exonuc"/>
</dbReference>
<dbReference type="InterPro" id="IPR036397">
    <property type="entry name" value="RNaseH_sf"/>
</dbReference>
<protein>
    <recommendedName>
        <fullName evidence="11">DNA polymerase</fullName>
        <ecNumber evidence="11">2.7.7.7</ecNumber>
    </recommendedName>
</protein>
<dbReference type="GO" id="GO:0045004">
    <property type="term" value="P:DNA replication proofreading"/>
    <property type="evidence" value="ECO:0007669"/>
    <property type="project" value="TreeGrafter"/>
</dbReference>
<dbReference type="GO" id="GO:0042025">
    <property type="term" value="C:host cell nucleus"/>
    <property type="evidence" value="ECO:0007669"/>
    <property type="project" value="UniProtKB-SubCell"/>
</dbReference>
<dbReference type="Gene3D" id="1.10.132.60">
    <property type="entry name" value="DNA polymerase family B, C-terminal domain"/>
    <property type="match status" value="1"/>
</dbReference>
<dbReference type="PROSITE" id="PS00116">
    <property type="entry name" value="DNA_POLYMERASE_B"/>
    <property type="match status" value="1"/>
</dbReference>
<dbReference type="GO" id="GO:0006287">
    <property type="term" value="P:base-excision repair, gap-filling"/>
    <property type="evidence" value="ECO:0007669"/>
    <property type="project" value="TreeGrafter"/>
</dbReference>
<dbReference type="Gene3D" id="3.90.1600.10">
    <property type="entry name" value="Palm domain of DNA polymerase"/>
    <property type="match status" value="1"/>
</dbReference>
<keyword evidence="3" id="KW-1048">Host nucleus</keyword>
<dbReference type="SUPFAM" id="SSF53098">
    <property type="entry name" value="Ribonuclease H-like"/>
    <property type="match status" value="1"/>
</dbReference>
<dbReference type="Pfam" id="PF00136">
    <property type="entry name" value="DNA_pol_B"/>
    <property type="match status" value="1"/>
</dbReference>
<dbReference type="PANTHER" id="PTHR10322">
    <property type="entry name" value="DNA POLYMERASE CATALYTIC SUBUNIT"/>
    <property type="match status" value="1"/>
</dbReference>
<keyword evidence="15" id="KW-1185">Reference proteome</keyword>
<comment type="similarity">
    <text evidence="2 11">Belongs to the DNA polymerase type-B family.</text>
</comment>
<organism evidence="14">
    <name type="scientific">Common bottlenose dolphin gammaherpesvirus 1 strain Sarasota</name>
    <dbReference type="NCBI Taxonomy" id="2022783"/>
    <lineage>
        <taxon>Viruses</taxon>
        <taxon>Duplodnaviria</taxon>
        <taxon>Heunggongvirae</taxon>
        <taxon>Peploviricota</taxon>
        <taxon>Herviviricetes</taxon>
        <taxon>Herpesvirales</taxon>
        <taxon>Orthoherpesviridae</taxon>
        <taxon>Gammaherpesvirinae</taxon>
        <taxon>Bossavirus</taxon>
        <taxon>Bossavirus delphinidgamma1</taxon>
        <taxon>Delphinid gammaherpesvirus 1</taxon>
    </lineage>
</organism>
<dbReference type="InterPro" id="IPR017964">
    <property type="entry name" value="DNA-dir_DNA_pol_B_CS"/>
</dbReference>
<keyword evidence="7 11" id="KW-0239">DNA-directed DNA polymerase</keyword>
<dbReference type="InterPro" id="IPR012337">
    <property type="entry name" value="RNaseH-like_sf"/>
</dbReference>
<evidence type="ECO:0000256" key="2">
    <source>
        <dbReference type="ARBA" id="ARBA00005755"/>
    </source>
</evidence>
<dbReference type="SUPFAM" id="SSF56672">
    <property type="entry name" value="DNA/RNA polymerases"/>
    <property type="match status" value="1"/>
</dbReference>
<evidence type="ECO:0000259" key="12">
    <source>
        <dbReference type="Pfam" id="PF00136"/>
    </source>
</evidence>
<name>A0A1Z1NE06_9GAMA</name>
<dbReference type="GO" id="GO:0000166">
    <property type="term" value="F:nucleotide binding"/>
    <property type="evidence" value="ECO:0007669"/>
    <property type="project" value="InterPro"/>
</dbReference>
<dbReference type="Gene3D" id="3.30.420.10">
    <property type="entry name" value="Ribonuclease H-like superfamily/Ribonuclease H"/>
    <property type="match status" value="1"/>
</dbReference>
<dbReference type="Pfam" id="PF03104">
    <property type="entry name" value="DNA_pol_B_exo1"/>
    <property type="match status" value="1"/>
</dbReference>
<keyword evidence="5 11" id="KW-0548">Nucleotidyltransferase</keyword>
<comment type="catalytic activity">
    <reaction evidence="10 11">
        <text>DNA(n) + a 2'-deoxyribonucleoside 5'-triphosphate = DNA(n+1) + diphosphate</text>
        <dbReference type="Rhea" id="RHEA:22508"/>
        <dbReference type="Rhea" id="RHEA-COMP:17339"/>
        <dbReference type="Rhea" id="RHEA-COMP:17340"/>
        <dbReference type="ChEBI" id="CHEBI:33019"/>
        <dbReference type="ChEBI" id="CHEBI:61560"/>
        <dbReference type="ChEBI" id="CHEBI:173112"/>
        <dbReference type="EC" id="2.7.7.7"/>
    </reaction>
</comment>
<evidence type="ECO:0000256" key="1">
    <source>
        <dbReference type="ARBA" id="ARBA00004147"/>
    </source>
</evidence>
<dbReference type="PANTHER" id="PTHR10322:SF23">
    <property type="entry name" value="DNA POLYMERASE DELTA CATALYTIC SUBUNIT"/>
    <property type="match status" value="1"/>
</dbReference>
<dbReference type="RefSeq" id="YP_009388514.1">
    <property type="nucleotide sequence ID" value="NC_035117.1"/>
</dbReference>
<dbReference type="InterPro" id="IPR050240">
    <property type="entry name" value="DNA_pol_type-B"/>
</dbReference>
<dbReference type="GO" id="GO:0003677">
    <property type="term" value="F:DNA binding"/>
    <property type="evidence" value="ECO:0007669"/>
    <property type="project" value="UniProtKB-KW"/>
</dbReference>
<evidence type="ECO:0000256" key="7">
    <source>
        <dbReference type="ARBA" id="ARBA00022932"/>
    </source>
</evidence>
<evidence type="ECO:0000256" key="9">
    <source>
        <dbReference type="ARBA" id="ARBA00023125"/>
    </source>
</evidence>
<evidence type="ECO:0000313" key="15">
    <source>
        <dbReference type="Proteomes" id="UP000214863"/>
    </source>
</evidence>
<evidence type="ECO:0000256" key="11">
    <source>
        <dbReference type="RuleBase" id="RU000442"/>
    </source>
</evidence>
<reference evidence="14" key="1">
    <citation type="submission" date="2017-04" db="EMBL/GenBank/DDBJ databases">
        <title>Genome sequence of delphinid gammaherpesvirus 1 from an Atlantic bottlenose dolphin (Tursiops truncatus).</title>
        <authorList>
            <person name="Davison A.J."/>
            <person name="Subramaniam K."/>
            <person name="Kerr K."/>
            <person name="Jacob J.J."/>
            <person name="Landrau-Giovannetti N."/>
            <person name="Waltzek T.B."/>
        </authorList>
    </citation>
    <scope>NUCLEOTIDE SEQUENCE [LARGE SCALE GENOMIC DNA]</scope>
    <source>
        <strain evidence="14">Sarasota</strain>
    </source>
</reference>
<dbReference type="InterPro" id="IPR023211">
    <property type="entry name" value="DNA_pol_palm_dom_sf"/>
</dbReference>
<evidence type="ECO:0000256" key="4">
    <source>
        <dbReference type="ARBA" id="ARBA00022679"/>
    </source>
</evidence>
<dbReference type="InterPro" id="IPR006134">
    <property type="entry name" value="DNA-dir_DNA_pol_B_multi_dom"/>
</dbReference>
<evidence type="ECO:0000313" key="14">
    <source>
        <dbReference type="EMBL" id="ARW78076.1"/>
    </source>
</evidence>
<sequence>MATFFNPYLARNAKKEASCRQFTGHMRIVPKCFKKPHDLGIVSVKSEVPCTFFKDGAEGRVYPTETTSMWNADREPAPLAMRETELTFHVFNVVETTYSKDRCEEVPFSLQTDIIPCGTVIKLLGRTSDGRSVCVNVFGQQVYFYTIAPPGVSIEYVVQQALHGQSAPEAFGWRKSAPCGFSITQERKHILRTYDPTTHDVYKISLSAHSFVSTVSNKLRDAGCEVFETNVDATRRFVIDRGFSTFGWYTCTAAIPRDNSARDSWTDLEFDCNVRDLHTHPDKKEWPEYTVLSFDIECIGEKGFPTALRDEDMIIQISCILWKTGSSAPYRQILLNLGTCVALAGVEVYEFPSEFDMLHAFFALLRDANVDIITGYNIANFDLPYILDRATQVYSIRPAQFCRVKSGAMFEVHKPKGGNVGFLRAQTKVKMAGTLAIDMYIVCKEKLSLSDYKLNTVAAQCLNGQQKKDDVSYKEIPVLFRSGPEGRGRIGVYCVQDSVLVMELLRYFMIHVEVSEIAKIAMIPVGWVLANGQQVRVFSCLLAAAKEENYILPEPGVADAGGYQGATVISPISGFYNNPVLVVDFASLYPSIIQAHNLCYSTLIPDGEMHRHPTLLKGDFETFHISSGPVHFVKKHVTYSLLSKLLATWLAKRKAIRRELSQCSDPQLKTILDKQQLAIKVTCNAVYGFTGVASGLLPCLKIAETVTLQGRRMLERSKRFIEAINHRRLEELIGHAVAGADGNAEFRVVYGDTDSLFIECRGYSLDSVSEFCDALASVTSGTLFTDPIKLEAEKTFKCLLLLTKKRYIGILSTDKILMKGVDLVRKTACLFVQERCRKILSLVLQDEEVKEAAHLLSARKADVAYQRGLPKGFLKIIDILNQSFADLSEGRIPISHLQFSTELSRDIGCYKTVNLPHLVVYQKILERNEEVPQVHDRIPYVFIKWPGAKKSDMAEDPKYVQKHNIPIAANVYFDKLVHGVANILQCLFDNDSDKTVEILYNFVSMPFYPWD</sequence>
<proteinExistence type="inferred from homology"/>
<keyword evidence="4 11" id="KW-0808">Transferase</keyword>